<feature type="compositionally biased region" description="Polar residues" evidence="14">
    <location>
        <begin position="510"/>
        <end position="528"/>
    </location>
</feature>
<dbReference type="Gene3D" id="3.30.420.80">
    <property type="entry name" value="Ribosomal protein S11"/>
    <property type="match status" value="1"/>
</dbReference>
<dbReference type="Gene3D" id="3.30.160.60">
    <property type="entry name" value="Classic Zinc Finger"/>
    <property type="match status" value="1"/>
</dbReference>
<dbReference type="Pfam" id="PF00651">
    <property type="entry name" value="BTB"/>
    <property type="match status" value="1"/>
</dbReference>
<dbReference type="GO" id="GO:0008406">
    <property type="term" value="P:gonad development"/>
    <property type="evidence" value="ECO:0007669"/>
    <property type="project" value="UniProtKB-ARBA"/>
</dbReference>
<keyword evidence="7" id="KW-0496">Mitochondrion</keyword>
<evidence type="ECO:0000259" key="15">
    <source>
        <dbReference type="PROSITE" id="PS50097"/>
    </source>
</evidence>
<evidence type="ECO:0000256" key="13">
    <source>
        <dbReference type="PROSITE-ProRule" id="PRU00042"/>
    </source>
</evidence>
<feature type="compositionally biased region" description="Polar residues" evidence="14">
    <location>
        <begin position="377"/>
        <end position="387"/>
    </location>
</feature>
<keyword evidence="18" id="KW-1185">Reference proteome</keyword>
<dbReference type="GO" id="GO:0048813">
    <property type="term" value="P:dendrite morphogenesis"/>
    <property type="evidence" value="ECO:0007669"/>
    <property type="project" value="UniProtKB-ARBA"/>
</dbReference>
<dbReference type="Gene3D" id="3.30.710.10">
    <property type="entry name" value="Potassium Channel Kv1.1, Chain A"/>
    <property type="match status" value="1"/>
</dbReference>
<dbReference type="PROSITE" id="PS50157">
    <property type="entry name" value="ZINC_FINGER_C2H2_2"/>
    <property type="match status" value="1"/>
</dbReference>
<dbReference type="AlphaFoldDB" id="A0AAW0TJ93"/>
<evidence type="ECO:0000256" key="2">
    <source>
        <dbReference type="ARBA" id="ARBA00007116"/>
    </source>
</evidence>
<dbReference type="InterPro" id="IPR057268">
    <property type="entry name" value="Ribosomal_L18"/>
</dbReference>
<comment type="similarity">
    <text evidence="2">Belongs to the universal ribosomal protein uL18 family.</text>
</comment>
<dbReference type="FunFam" id="3.30.420.80:FF:000005">
    <property type="entry name" value="39S ribosomal protein L18, mitochondrial"/>
    <property type="match status" value="1"/>
</dbReference>
<dbReference type="SUPFAM" id="SSF57667">
    <property type="entry name" value="beta-beta-alpha zinc fingers"/>
    <property type="match status" value="1"/>
</dbReference>
<keyword evidence="5" id="KW-0524">Neurogenesis</keyword>
<proteinExistence type="inferred from homology"/>
<feature type="region of interest" description="Disordered" evidence="14">
    <location>
        <begin position="297"/>
        <end position="459"/>
    </location>
</feature>
<dbReference type="InterPro" id="IPR036967">
    <property type="entry name" value="Ribosomal_uS11_sf"/>
</dbReference>
<name>A0AAW0TJ93_SCYPA</name>
<feature type="region of interest" description="Disordered" evidence="14">
    <location>
        <begin position="507"/>
        <end position="529"/>
    </location>
</feature>
<reference evidence="17 18" key="1">
    <citation type="submission" date="2023-03" db="EMBL/GenBank/DDBJ databases">
        <title>High-quality genome of Scylla paramamosain provides insights in environmental adaptation.</title>
        <authorList>
            <person name="Zhang L."/>
        </authorList>
    </citation>
    <scope>NUCLEOTIDE SEQUENCE [LARGE SCALE GENOMIC DNA]</scope>
    <source>
        <strain evidence="17">LZ_2023a</strain>
        <tissue evidence="17">Muscle</tissue>
    </source>
</reference>
<evidence type="ECO:0000256" key="1">
    <source>
        <dbReference type="ARBA" id="ARBA00004173"/>
    </source>
</evidence>
<dbReference type="InterPro" id="IPR013087">
    <property type="entry name" value="Znf_C2H2_type"/>
</dbReference>
<dbReference type="SMART" id="SM00225">
    <property type="entry name" value="BTB"/>
    <property type="match status" value="1"/>
</dbReference>
<dbReference type="InterPro" id="IPR051095">
    <property type="entry name" value="Dros_DevTransReg"/>
</dbReference>
<evidence type="ECO:0000256" key="5">
    <source>
        <dbReference type="ARBA" id="ARBA00022902"/>
    </source>
</evidence>
<dbReference type="CDD" id="cd00432">
    <property type="entry name" value="Ribosomal_L18_L5e"/>
    <property type="match status" value="1"/>
</dbReference>
<dbReference type="GO" id="GO:0007526">
    <property type="term" value="P:larval somatic muscle development"/>
    <property type="evidence" value="ECO:0007669"/>
    <property type="project" value="UniProtKB-ARBA"/>
</dbReference>
<comment type="function">
    <text evidence="10">Putative transcription factor required for axon growth and guidance in the central and peripheral nervous systems. Repels CNS axons away from the midline by promoting the expression of the midline repellent sli and its receptor robo.</text>
</comment>
<dbReference type="InterPro" id="IPR036236">
    <property type="entry name" value="Znf_C2H2_sf"/>
</dbReference>
<dbReference type="CDD" id="cd18315">
    <property type="entry name" value="BTB_POZ_BAB-like"/>
    <property type="match status" value="1"/>
</dbReference>
<dbReference type="GO" id="GO:0006357">
    <property type="term" value="P:regulation of transcription by RNA polymerase II"/>
    <property type="evidence" value="ECO:0007669"/>
    <property type="project" value="TreeGrafter"/>
</dbReference>
<dbReference type="GO" id="GO:0016199">
    <property type="term" value="P:axon midline choice point recognition"/>
    <property type="evidence" value="ECO:0007669"/>
    <property type="project" value="UniProtKB-ARBA"/>
</dbReference>
<dbReference type="InterPro" id="IPR011333">
    <property type="entry name" value="SKP1/BTB/POZ_sf"/>
</dbReference>
<keyword evidence="4" id="KW-0221">Differentiation</keyword>
<feature type="region of interest" description="Disordered" evidence="14">
    <location>
        <begin position="591"/>
        <end position="614"/>
    </location>
</feature>
<evidence type="ECO:0000313" key="18">
    <source>
        <dbReference type="Proteomes" id="UP001487740"/>
    </source>
</evidence>
<dbReference type="PANTHER" id="PTHR23110:SF111">
    <property type="entry name" value="LONGITUDINALS LACKING PROTEIN, ISOFORMS F_I_K_T"/>
    <property type="match status" value="1"/>
</dbReference>
<evidence type="ECO:0000256" key="8">
    <source>
        <dbReference type="ARBA" id="ARBA00023242"/>
    </source>
</evidence>
<protein>
    <recommendedName>
        <fullName evidence="11">Large ribosomal subunit protein uL18m</fullName>
    </recommendedName>
    <alternativeName>
        <fullName evidence="12">39S ribosomal protein L18, mitochondrial</fullName>
    </alternativeName>
</protein>
<evidence type="ECO:0000256" key="7">
    <source>
        <dbReference type="ARBA" id="ARBA00023128"/>
    </source>
</evidence>
<dbReference type="GO" id="GO:0005840">
    <property type="term" value="C:ribosome"/>
    <property type="evidence" value="ECO:0007669"/>
    <property type="project" value="UniProtKB-KW"/>
</dbReference>
<evidence type="ECO:0000259" key="16">
    <source>
        <dbReference type="PROSITE" id="PS50157"/>
    </source>
</evidence>
<dbReference type="Proteomes" id="UP001487740">
    <property type="component" value="Unassembled WGS sequence"/>
</dbReference>
<sequence length="701" mass="77008">MCIITGVCSRVPVVTCVRGITYGENDAVNPNFVNRNPRNMEMLRLARKPEGWNLEASSRTYWYKLVLEKSNRHSTGWVEHHTGTPVVSASTREWAIKQHLYSTTDTNAVYNIGCILARRCLESGISEVYTELDQYAESSGKIQKFLSAMKEGGVELKEPRFIHELSVRRGQELGGRMGEPRRCWLRWHNYSDSVTSALEALRYDEDFLDVTVACEGRTVRAHKLVLSACSAYFRKVLKDHPCDHPIIILDGMGWRQVVALLHFMYCGEVVVEEDHLVDLLNAASSLSVTGLSHVTSALVSSQTTQEDSDEDFEDDEEEEEEELDQVQKSSESVKSKNEGESEGDSSYDSDAPPAKRQRVDTPEKSAESKSLDESQSGRETAQPPTGQSVATPTVLPPTTTTTSTSVTTTTVATNGLIKQEAPSTTTSPAVPPTNDSSNKENEKMAGNHPDRNSKEVRSTGSKVLNGDCWIKEEVEEVTVYPERVVEAIQSGQHENDMDSLKEALSLQEGKLSQSDGDSNSNPVAGSSNPPGPVNYISFLASEGIFPPTCSTKASTTLLLSSPGLGNTAISEGTLNMEKVVQRVLLPSLPSTGTLPPNLTQQAPGSGPCPAASNTSASQPYIHPSLVSGKEVQATLEQYQRKLAFHEPRPCPTCKRMYRDAATLRTHMAIMHAEGREPFSCSCGALFRTKYDMYQHKKNGHR</sequence>
<dbReference type="PANTHER" id="PTHR23110">
    <property type="entry name" value="BTB DOMAIN TRANSCRIPTION FACTOR"/>
    <property type="match status" value="1"/>
</dbReference>
<feature type="domain" description="C2H2-type" evidence="16">
    <location>
        <begin position="648"/>
        <end position="676"/>
    </location>
</feature>
<accession>A0AAW0TJ93</accession>
<dbReference type="GO" id="GO:0045476">
    <property type="term" value="P:nurse cell apoptotic process"/>
    <property type="evidence" value="ECO:0007669"/>
    <property type="project" value="UniProtKB-ARBA"/>
</dbReference>
<keyword evidence="13" id="KW-0863">Zinc-finger</keyword>
<dbReference type="EMBL" id="JARAKH010000030">
    <property type="protein sequence ID" value="KAK8386722.1"/>
    <property type="molecule type" value="Genomic_DNA"/>
</dbReference>
<keyword evidence="9" id="KW-0687">Ribonucleoprotein</keyword>
<keyword evidence="3" id="KW-0217">Developmental protein</keyword>
<dbReference type="GO" id="GO:0003735">
    <property type="term" value="F:structural constituent of ribosome"/>
    <property type="evidence" value="ECO:0007669"/>
    <property type="project" value="InterPro"/>
</dbReference>
<evidence type="ECO:0000256" key="4">
    <source>
        <dbReference type="ARBA" id="ARBA00022782"/>
    </source>
</evidence>
<dbReference type="GO" id="GO:1990904">
    <property type="term" value="C:ribonucleoprotein complex"/>
    <property type="evidence" value="ECO:0007669"/>
    <property type="project" value="UniProtKB-KW"/>
</dbReference>
<evidence type="ECO:0000256" key="9">
    <source>
        <dbReference type="ARBA" id="ARBA00023274"/>
    </source>
</evidence>
<dbReference type="SMART" id="SM00355">
    <property type="entry name" value="ZnF_C2H2"/>
    <property type="match status" value="2"/>
</dbReference>
<comment type="subcellular location">
    <subcellularLocation>
        <location evidence="1">Mitochondrion</location>
    </subcellularLocation>
</comment>
<feature type="domain" description="BTB" evidence="15">
    <location>
        <begin position="208"/>
        <end position="273"/>
    </location>
</feature>
<evidence type="ECO:0000256" key="3">
    <source>
        <dbReference type="ARBA" id="ARBA00022473"/>
    </source>
</evidence>
<feature type="compositionally biased region" description="Basic and acidic residues" evidence="14">
    <location>
        <begin position="357"/>
        <end position="376"/>
    </location>
</feature>
<dbReference type="GO" id="GO:0006412">
    <property type="term" value="P:translation"/>
    <property type="evidence" value="ECO:0007669"/>
    <property type="project" value="InterPro"/>
</dbReference>
<dbReference type="GO" id="GO:0045467">
    <property type="term" value="P:R7 cell development"/>
    <property type="evidence" value="ECO:0007669"/>
    <property type="project" value="UniProtKB-ARBA"/>
</dbReference>
<keyword evidence="13" id="KW-0479">Metal-binding</keyword>
<evidence type="ECO:0000256" key="10">
    <source>
        <dbReference type="ARBA" id="ARBA00037382"/>
    </source>
</evidence>
<dbReference type="GO" id="GO:0007464">
    <property type="term" value="P:R3/R4 cell fate commitment"/>
    <property type="evidence" value="ECO:0007669"/>
    <property type="project" value="UniProtKB-ARBA"/>
</dbReference>
<keyword evidence="8" id="KW-0539">Nucleus</keyword>
<feature type="compositionally biased region" description="Low complexity" evidence="14">
    <location>
        <begin position="388"/>
        <end position="413"/>
    </location>
</feature>
<dbReference type="PROSITE" id="PS00028">
    <property type="entry name" value="ZINC_FINGER_C2H2_1"/>
    <property type="match status" value="1"/>
</dbReference>
<keyword evidence="13" id="KW-0862">Zinc</keyword>
<evidence type="ECO:0000256" key="14">
    <source>
        <dbReference type="SAM" id="MobiDB-lite"/>
    </source>
</evidence>
<evidence type="ECO:0000256" key="12">
    <source>
        <dbReference type="ARBA" id="ARBA00082661"/>
    </source>
</evidence>
<evidence type="ECO:0000256" key="6">
    <source>
        <dbReference type="ARBA" id="ARBA00022980"/>
    </source>
</evidence>
<dbReference type="GO" id="GO:0008270">
    <property type="term" value="F:zinc ion binding"/>
    <property type="evidence" value="ECO:0007669"/>
    <property type="project" value="UniProtKB-KW"/>
</dbReference>
<keyword evidence="6" id="KW-0689">Ribosomal protein</keyword>
<dbReference type="GO" id="GO:0005634">
    <property type="term" value="C:nucleus"/>
    <property type="evidence" value="ECO:0007669"/>
    <property type="project" value="UniProtKB-ARBA"/>
</dbReference>
<dbReference type="SUPFAM" id="SSF54695">
    <property type="entry name" value="POZ domain"/>
    <property type="match status" value="1"/>
</dbReference>
<evidence type="ECO:0000313" key="17">
    <source>
        <dbReference type="EMBL" id="KAK8386722.1"/>
    </source>
</evidence>
<evidence type="ECO:0000256" key="11">
    <source>
        <dbReference type="ARBA" id="ARBA00069051"/>
    </source>
</evidence>
<dbReference type="GO" id="GO:0005743">
    <property type="term" value="C:mitochondrial inner membrane"/>
    <property type="evidence" value="ECO:0007669"/>
    <property type="project" value="UniProtKB-ARBA"/>
</dbReference>
<dbReference type="GO" id="GO:0035167">
    <property type="term" value="P:larval lymph gland hemopoiesis"/>
    <property type="evidence" value="ECO:0007669"/>
    <property type="project" value="UniProtKB-ARBA"/>
</dbReference>
<feature type="compositionally biased region" description="Acidic residues" evidence="14">
    <location>
        <begin position="306"/>
        <end position="324"/>
    </location>
</feature>
<organism evidence="17 18">
    <name type="scientific">Scylla paramamosain</name>
    <name type="common">Mud crab</name>
    <dbReference type="NCBI Taxonomy" id="85552"/>
    <lineage>
        <taxon>Eukaryota</taxon>
        <taxon>Metazoa</taxon>
        <taxon>Ecdysozoa</taxon>
        <taxon>Arthropoda</taxon>
        <taxon>Crustacea</taxon>
        <taxon>Multicrustacea</taxon>
        <taxon>Malacostraca</taxon>
        <taxon>Eumalacostraca</taxon>
        <taxon>Eucarida</taxon>
        <taxon>Decapoda</taxon>
        <taxon>Pleocyemata</taxon>
        <taxon>Brachyura</taxon>
        <taxon>Eubrachyura</taxon>
        <taxon>Portunoidea</taxon>
        <taxon>Portunidae</taxon>
        <taxon>Portuninae</taxon>
        <taxon>Scylla</taxon>
    </lineage>
</organism>
<dbReference type="PROSITE" id="PS50097">
    <property type="entry name" value="BTB"/>
    <property type="match status" value="1"/>
</dbReference>
<comment type="caution">
    <text evidence="17">The sequence shown here is derived from an EMBL/GenBank/DDBJ whole genome shotgun (WGS) entry which is preliminary data.</text>
</comment>
<dbReference type="InterPro" id="IPR000210">
    <property type="entry name" value="BTB/POZ_dom"/>
</dbReference>
<gene>
    <name evidence="17" type="ORF">O3P69_017885</name>
</gene>
<dbReference type="SUPFAM" id="SSF53137">
    <property type="entry name" value="Translational machinery components"/>
    <property type="match status" value="1"/>
</dbReference>
<feature type="compositionally biased region" description="Basic and acidic residues" evidence="14">
    <location>
        <begin position="437"/>
        <end position="457"/>
    </location>
</feature>